<evidence type="ECO:0000256" key="3">
    <source>
        <dbReference type="ARBA" id="ARBA00008242"/>
    </source>
</evidence>
<dbReference type="EMBL" id="MU853603">
    <property type="protein sequence ID" value="KAK4142008.1"/>
    <property type="molecule type" value="Genomic_DNA"/>
</dbReference>
<evidence type="ECO:0000313" key="7">
    <source>
        <dbReference type="Proteomes" id="UP001302676"/>
    </source>
</evidence>
<dbReference type="GeneID" id="87820916"/>
<evidence type="ECO:0000256" key="4">
    <source>
        <dbReference type="ARBA" id="ARBA00015925"/>
    </source>
</evidence>
<comment type="similarity">
    <text evidence="3">Belongs to the LplA family.</text>
</comment>
<gene>
    <name evidence="6" type="ORF">C8A04DRAFT_38662</name>
</gene>
<dbReference type="PANTHER" id="PTHR12561">
    <property type="entry name" value="LIPOATE-PROTEIN LIGASE"/>
    <property type="match status" value="1"/>
</dbReference>
<comment type="caution">
    <text evidence="6">The sequence shown here is derived from an EMBL/GenBank/DDBJ whole genome shotgun (WGS) entry which is preliminary data.</text>
</comment>
<dbReference type="InterPro" id="IPR045864">
    <property type="entry name" value="aa-tRNA-synth_II/BPL/LPL"/>
</dbReference>
<dbReference type="InterPro" id="IPR004562">
    <property type="entry name" value="LipoylTrfase_LipoateP_Ligase"/>
</dbReference>
<dbReference type="InterPro" id="IPR004143">
    <property type="entry name" value="BPL_LPL_catalytic"/>
</dbReference>
<organism evidence="6 7">
    <name type="scientific">Dichotomopilus funicola</name>
    <dbReference type="NCBI Taxonomy" id="1934379"/>
    <lineage>
        <taxon>Eukaryota</taxon>
        <taxon>Fungi</taxon>
        <taxon>Dikarya</taxon>
        <taxon>Ascomycota</taxon>
        <taxon>Pezizomycotina</taxon>
        <taxon>Sordariomycetes</taxon>
        <taxon>Sordariomycetidae</taxon>
        <taxon>Sordariales</taxon>
        <taxon>Chaetomiaceae</taxon>
        <taxon>Dichotomopilus</taxon>
    </lineage>
</organism>
<evidence type="ECO:0000259" key="5">
    <source>
        <dbReference type="PROSITE" id="PS51733"/>
    </source>
</evidence>
<name>A0AAN6UZB7_9PEZI</name>
<evidence type="ECO:0000256" key="1">
    <source>
        <dbReference type="ARBA" id="ARBA00003253"/>
    </source>
</evidence>
<sequence length="483" mass="52665">MASSSRLRVLTHSAFYTQEHLARPVQIYRSTSSDPYINLSLEHHLLQNSHPDSTILFIYTNRPCIVIGRNQNPWLEVNLRALRRGLSPEKEKKRRPIALVRRRSGGGTVFHDEGNTNYSVICPPRVFDRDRHAEMVARALGYHTNSSSGKGLGIKRVRVNERHDIVVDIDDSQANGDGGNKEVKTFKISGSAYKLTRTRSLHHGTCLLQSPNLAQVSALLRSPAEGFIKARGVESVRSPIRNVGVAETDFVDAVVAEFKEMYSGAETASGQGEGEGGEVMIVTEKEALAIPSVVAGVRELASPEWIFGQTPQFTFSTRPTEDDPRERPDVSRYNLPDNFQTHLTLRHALIQSATLTGLAHHDFALPDDEDHPDTLLSHALLHTPLHHISDWRTTLRQAAASSELIDGDVNVDVEVEEAGVFLNEMFGVVPVTKGEGGDGDDEEGGSLAFMVVQGVTDGVLGLVGGVSDAVVGVAGVVEAITIL</sequence>
<dbReference type="Pfam" id="PF21948">
    <property type="entry name" value="LplA-B_cat"/>
    <property type="match status" value="1"/>
</dbReference>
<feature type="domain" description="BPL/LPL catalytic" evidence="5">
    <location>
        <begin position="50"/>
        <end position="266"/>
    </location>
</feature>
<evidence type="ECO:0000256" key="2">
    <source>
        <dbReference type="ARBA" id="ARBA00005085"/>
    </source>
</evidence>
<comment type="pathway">
    <text evidence="2">Protein modification; protein lipoylation via exogenous pathway; protein N(6)-(lipoyl)lysine from lipoate: step 2/2.</text>
</comment>
<dbReference type="GO" id="GO:0005739">
    <property type="term" value="C:mitochondrion"/>
    <property type="evidence" value="ECO:0007669"/>
    <property type="project" value="TreeGrafter"/>
</dbReference>
<protein>
    <recommendedName>
        <fullName evidence="4">Putative lipoate-protein ligase A</fullName>
    </recommendedName>
</protein>
<reference evidence="6" key="1">
    <citation type="journal article" date="2023" name="Mol. Phylogenet. Evol.">
        <title>Genome-scale phylogeny and comparative genomics of the fungal order Sordariales.</title>
        <authorList>
            <person name="Hensen N."/>
            <person name="Bonometti L."/>
            <person name="Westerberg I."/>
            <person name="Brannstrom I.O."/>
            <person name="Guillou S."/>
            <person name="Cros-Aarteil S."/>
            <person name="Calhoun S."/>
            <person name="Haridas S."/>
            <person name="Kuo A."/>
            <person name="Mondo S."/>
            <person name="Pangilinan J."/>
            <person name="Riley R."/>
            <person name="LaButti K."/>
            <person name="Andreopoulos B."/>
            <person name="Lipzen A."/>
            <person name="Chen C."/>
            <person name="Yan M."/>
            <person name="Daum C."/>
            <person name="Ng V."/>
            <person name="Clum A."/>
            <person name="Steindorff A."/>
            <person name="Ohm R.A."/>
            <person name="Martin F."/>
            <person name="Silar P."/>
            <person name="Natvig D.O."/>
            <person name="Lalanne C."/>
            <person name="Gautier V."/>
            <person name="Ament-Velasquez S.L."/>
            <person name="Kruys A."/>
            <person name="Hutchinson M.I."/>
            <person name="Powell A.J."/>
            <person name="Barry K."/>
            <person name="Miller A.N."/>
            <person name="Grigoriev I.V."/>
            <person name="Debuchy R."/>
            <person name="Gladieux P."/>
            <person name="Hiltunen Thoren M."/>
            <person name="Johannesson H."/>
        </authorList>
    </citation>
    <scope>NUCLEOTIDE SEQUENCE</scope>
    <source>
        <strain evidence="6">CBS 141.50</strain>
    </source>
</reference>
<keyword evidence="7" id="KW-1185">Reference proteome</keyword>
<dbReference type="SUPFAM" id="SSF55681">
    <property type="entry name" value="Class II aaRS and biotin synthetases"/>
    <property type="match status" value="1"/>
</dbReference>
<dbReference type="PANTHER" id="PTHR12561:SF3">
    <property type="entry name" value="LIPOYLTRANSFERASE 1, MITOCHONDRIAL"/>
    <property type="match status" value="1"/>
</dbReference>
<dbReference type="GO" id="GO:0009249">
    <property type="term" value="P:protein lipoylation"/>
    <property type="evidence" value="ECO:0007669"/>
    <property type="project" value="InterPro"/>
</dbReference>
<accession>A0AAN6UZB7</accession>
<dbReference type="RefSeq" id="XP_062635379.1">
    <property type="nucleotide sequence ID" value="XM_062784303.1"/>
</dbReference>
<reference evidence="6" key="2">
    <citation type="submission" date="2023-05" db="EMBL/GenBank/DDBJ databases">
        <authorList>
            <consortium name="Lawrence Berkeley National Laboratory"/>
            <person name="Steindorff A."/>
            <person name="Hensen N."/>
            <person name="Bonometti L."/>
            <person name="Westerberg I."/>
            <person name="Brannstrom I.O."/>
            <person name="Guillou S."/>
            <person name="Cros-Aarteil S."/>
            <person name="Calhoun S."/>
            <person name="Haridas S."/>
            <person name="Kuo A."/>
            <person name="Mondo S."/>
            <person name="Pangilinan J."/>
            <person name="Riley R."/>
            <person name="Labutti K."/>
            <person name="Andreopoulos B."/>
            <person name="Lipzen A."/>
            <person name="Chen C."/>
            <person name="Yanf M."/>
            <person name="Daum C."/>
            <person name="Ng V."/>
            <person name="Clum A."/>
            <person name="Ohm R."/>
            <person name="Martin F."/>
            <person name="Silar P."/>
            <person name="Natvig D."/>
            <person name="Lalanne C."/>
            <person name="Gautier V."/>
            <person name="Ament-Velasquez S.L."/>
            <person name="Kruys A."/>
            <person name="Hutchinson M.I."/>
            <person name="Powell A.J."/>
            <person name="Barry K."/>
            <person name="Miller A.N."/>
            <person name="Grigoriev I.V."/>
            <person name="Debuchy R."/>
            <person name="Gladieux P."/>
            <person name="Thoren M.H."/>
            <person name="Johannesson H."/>
        </authorList>
    </citation>
    <scope>NUCLEOTIDE SEQUENCE</scope>
    <source>
        <strain evidence="6">CBS 141.50</strain>
    </source>
</reference>
<dbReference type="PROSITE" id="PS51733">
    <property type="entry name" value="BPL_LPL_CATALYTIC"/>
    <property type="match status" value="1"/>
</dbReference>
<comment type="function">
    <text evidence="1">Catalyzes both the ATP-dependent activation of exogenously supplied lipoate to lipoyl-AMP and the transfer of the activated lipoyl onto the lipoyl domains of lipoate-dependent enzymes.</text>
</comment>
<proteinExistence type="inferred from homology"/>
<dbReference type="AlphaFoldDB" id="A0AAN6UZB7"/>
<dbReference type="GO" id="GO:0017118">
    <property type="term" value="F:lipoyltransferase activity"/>
    <property type="evidence" value="ECO:0007669"/>
    <property type="project" value="TreeGrafter"/>
</dbReference>
<dbReference type="Gene3D" id="3.30.930.10">
    <property type="entry name" value="Bira Bifunctional Protein, Domain 2"/>
    <property type="match status" value="1"/>
</dbReference>
<dbReference type="CDD" id="cd16443">
    <property type="entry name" value="LplA"/>
    <property type="match status" value="1"/>
</dbReference>
<evidence type="ECO:0000313" key="6">
    <source>
        <dbReference type="EMBL" id="KAK4142008.1"/>
    </source>
</evidence>
<dbReference type="Proteomes" id="UP001302676">
    <property type="component" value="Unassembled WGS sequence"/>
</dbReference>